<accession>A0AAV9PKL9</accession>
<dbReference type="PANTHER" id="PTHR43791:SF54">
    <property type="entry name" value="MAJOR FACILITATOR SUPERFAMILY (MFS) PROFILE DOMAIN-CONTAINING PROTEIN-RELATED"/>
    <property type="match status" value="1"/>
</dbReference>
<keyword evidence="3 6" id="KW-0812">Transmembrane</keyword>
<keyword evidence="8" id="KW-1185">Reference proteome</keyword>
<dbReference type="GO" id="GO:0016020">
    <property type="term" value="C:membrane"/>
    <property type="evidence" value="ECO:0007669"/>
    <property type="project" value="UniProtKB-SubCell"/>
</dbReference>
<name>A0AAV9PKL9_9PEZI</name>
<dbReference type="RefSeq" id="XP_064663087.1">
    <property type="nucleotide sequence ID" value="XM_064798760.1"/>
</dbReference>
<evidence type="ECO:0000256" key="2">
    <source>
        <dbReference type="ARBA" id="ARBA00022448"/>
    </source>
</evidence>
<evidence type="ECO:0000256" key="1">
    <source>
        <dbReference type="ARBA" id="ARBA00004141"/>
    </source>
</evidence>
<feature type="transmembrane region" description="Helical" evidence="6">
    <location>
        <begin position="55"/>
        <end position="74"/>
    </location>
</feature>
<evidence type="ECO:0000256" key="5">
    <source>
        <dbReference type="ARBA" id="ARBA00023136"/>
    </source>
</evidence>
<keyword evidence="4 6" id="KW-1133">Transmembrane helix</keyword>
<dbReference type="InterPro" id="IPR036259">
    <property type="entry name" value="MFS_trans_sf"/>
</dbReference>
<dbReference type="Proteomes" id="UP001337655">
    <property type="component" value="Unassembled WGS sequence"/>
</dbReference>
<dbReference type="PANTHER" id="PTHR43791">
    <property type="entry name" value="PERMEASE-RELATED"/>
    <property type="match status" value="1"/>
</dbReference>
<evidence type="ECO:0000313" key="7">
    <source>
        <dbReference type="EMBL" id="KAK5174418.1"/>
    </source>
</evidence>
<protein>
    <submittedName>
        <fullName evidence="7">Uncharacterized protein</fullName>
    </submittedName>
</protein>
<comment type="caution">
    <text evidence="7">The sequence shown here is derived from an EMBL/GenBank/DDBJ whole genome shotgun (WGS) entry which is preliminary data.</text>
</comment>
<gene>
    <name evidence="7" type="ORF">LTR77_001498</name>
</gene>
<keyword evidence="5 6" id="KW-0472">Membrane</keyword>
<dbReference type="EMBL" id="JAVRRT010000002">
    <property type="protein sequence ID" value="KAK5174418.1"/>
    <property type="molecule type" value="Genomic_DNA"/>
</dbReference>
<organism evidence="7 8">
    <name type="scientific">Saxophila tyrrhenica</name>
    <dbReference type="NCBI Taxonomy" id="1690608"/>
    <lineage>
        <taxon>Eukaryota</taxon>
        <taxon>Fungi</taxon>
        <taxon>Dikarya</taxon>
        <taxon>Ascomycota</taxon>
        <taxon>Pezizomycotina</taxon>
        <taxon>Dothideomycetes</taxon>
        <taxon>Dothideomycetidae</taxon>
        <taxon>Mycosphaerellales</taxon>
        <taxon>Extremaceae</taxon>
        <taxon>Saxophila</taxon>
    </lineage>
</organism>
<evidence type="ECO:0000256" key="4">
    <source>
        <dbReference type="ARBA" id="ARBA00022989"/>
    </source>
</evidence>
<evidence type="ECO:0000256" key="3">
    <source>
        <dbReference type="ARBA" id="ARBA00022692"/>
    </source>
</evidence>
<dbReference type="GO" id="GO:0022857">
    <property type="term" value="F:transmembrane transporter activity"/>
    <property type="evidence" value="ECO:0007669"/>
    <property type="project" value="TreeGrafter"/>
</dbReference>
<reference evidence="7 8" key="1">
    <citation type="submission" date="2023-08" db="EMBL/GenBank/DDBJ databases">
        <title>Black Yeasts Isolated from many extreme environments.</title>
        <authorList>
            <person name="Coleine C."/>
            <person name="Stajich J.E."/>
            <person name="Selbmann L."/>
        </authorList>
    </citation>
    <scope>NUCLEOTIDE SEQUENCE [LARGE SCALE GENOMIC DNA]</scope>
    <source>
        <strain evidence="7 8">CCFEE 5935</strain>
    </source>
</reference>
<sequence length="104" mass="11873">MALFMAWLSANLRGRKYLAVGMAWQVGFGNCANFISSNVFLAEEAPFYQTGFSNGLSWTIVGMGLVTLAVVLMWRKNQTRKARMAMMSDMEKEEEEQRTFKFLL</sequence>
<dbReference type="AlphaFoldDB" id="A0AAV9PKL9"/>
<evidence type="ECO:0000313" key="8">
    <source>
        <dbReference type="Proteomes" id="UP001337655"/>
    </source>
</evidence>
<keyword evidence="2" id="KW-0813">Transport</keyword>
<dbReference type="GeneID" id="89922846"/>
<evidence type="ECO:0000256" key="6">
    <source>
        <dbReference type="SAM" id="Phobius"/>
    </source>
</evidence>
<comment type="subcellular location">
    <subcellularLocation>
        <location evidence="1">Membrane</location>
        <topology evidence="1">Multi-pass membrane protein</topology>
    </subcellularLocation>
</comment>
<dbReference type="SUPFAM" id="SSF103473">
    <property type="entry name" value="MFS general substrate transporter"/>
    <property type="match status" value="1"/>
</dbReference>
<proteinExistence type="predicted"/>